<sequence length="83" mass="9231">MDSSNAVLQANCSSNQDKIVILFNEIINDEFECTKTKGVKTGNLLANRMNPAHLRTEILESHSGPRRQSEIPFPKITPSSFTV</sequence>
<accession>A0A9D5H2C6</accession>
<keyword evidence="3" id="KW-1185">Reference proteome</keyword>
<comment type="caution">
    <text evidence="2">The sequence shown here is derived from an EMBL/GenBank/DDBJ whole genome shotgun (WGS) entry which is preliminary data.</text>
</comment>
<protein>
    <submittedName>
        <fullName evidence="2">Uncharacterized protein</fullName>
    </submittedName>
</protein>
<name>A0A9D5H2C6_9LILI</name>
<gene>
    <name evidence="2" type="ORF">J5N97_001289</name>
</gene>
<reference evidence="2 3" key="1">
    <citation type="journal article" date="2022" name="Hortic Res">
        <title>The genome of Dioscorea zingiberensis sheds light on the biosynthesis, origin and evolution of the medicinally important diosgenin saponins.</title>
        <authorList>
            <person name="Li Y."/>
            <person name="Tan C."/>
            <person name="Li Z."/>
            <person name="Guo J."/>
            <person name="Li S."/>
            <person name="Chen X."/>
            <person name="Wang C."/>
            <person name="Dai X."/>
            <person name="Yang H."/>
            <person name="Song W."/>
            <person name="Hou L."/>
            <person name="Xu J."/>
            <person name="Tong Z."/>
            <person name="Xu A."/>
            <person name="Yuan X."/>
            <person name="Wang W."/>
            <person name="Yang Q."/>
            <person name="Chen L."/>
            <person name="Sun Z."/>
            <person name="Wang K."/>
            <person name="Pan B."/>
            <person name="Chen J."/>
            <person name="Bao Y."/>
            <person name="Liu F."/>
            <person name="Qi X."/>
            <person name="Gang D.R."/>
            <person name="Wen J."/>
            <person name="Li J."/>
        </authorList>
    </citation>
    <scope>NUCLEOTIDE SEQUENCE [LARGE SCALE GENOMIC DNA]</scope>
    <source>
        <strain evidence="2">Dzin_1.0</strain>
    </source>
</reference>
<evidence type="ECO:0000256" key="1">
    <source>
        <dbReference type="SAM" id="MobiDB-lite"/>
    </source>
</evidence>
<proteinExistence type="predicted"/>
<evidence type="ECO:0000313" key="3">
    <source>
        <dbReference type="Proteomes" id="UP001085076"/>
    </source>
</evidence>
<dbReference type="AlphaFoldDB" id="A0A9D5H2C6"/>
<organism evidence="2 3">
    <name type="scientific">Dioscorea zingiberensis</name>
    <dbReference type="NCBI Taxonomy" id="325984"/>
    <lineage>
        <taxon>Eukaryota</taxon>
        <taxon>Viridiplantae</taxon>
        <taxon>Streptophyta</taxon>
        <taxon>Embryophyta</taxon>
        <taxon>Tracheophyta</taxon>
        <taxon>Spermatophyta</taxon>
        <taxon>Magnoliopsida</taxon>
        <taxon>Liliopsida</taxon>
        <taxon>Dioscoreales</taxon>
        <taxon>Dioscoreaceae</taxon>
        <taxon>Dioscorea</taxon>
    </lineage>
</organism>
<dbReference type="Proteomes" id="UP001085076">
    <property type="component" value="Unassembled WGS sequence"/>
</dbReference>
<feature type="region of interest" description="Disordered" evidence="1">
    <location>
        <begin position="60"/>
        <end position="83"/>
    </location>
</feature>
<evidence type="ECO:0000313" key="2">
    <source>
        <dbReference type="EMBL" id="KAJ0960840.1"/>
    </source>
</evidence>
<dbReference type="EMBL" id="JAGGNH010000057">
    <property type="protein sequence ID" value="KAJ0960840.1"/>
    <property type="molecule type" value="Genomic_DNA"/>
</dbReference>